<keyword evidence="2" id="KW-1185">Reference proteome</keyword>
<dbReference type="Proteomes" id="UP001056120">
    <property type="component" value="Linkage Group LG17"/>
</dbReference>
<dbReference type="EMBL" id="CM042034">
    <property type="protein sequence ID" value="KAI3763196.1"/>
    <property type="molecule type" value="Genomic_DNA"/>
</dbReference>
<evidence type="ECO:0000313" key="1">
    <source>
        <dbReference type="EMBL" id="KAI3763196.1"/>
    </source>
</evidence>
<name>A0ACB9EXP5_9ASTR</name>
<organism evidence="1 2">
    <name type="scientific">Smallanthus sonchifolius</name>
    <dbReference type="NCBI Taxonomy" id="185202"/>
    <lineage>
        <taxon>Eukaryota</taxon>
        <taxon>Viridiplantae</taxon>
        <taxon>Streptophyta</taxon>
        <taxon>Embryophyta</taxon>
        <taxon>Tracheophyta</taxon>
        <taxon>Spermatophyta</taxon>
        <taxon>Magnoliopsida</taxon>
        <taxon>eudicotyledons</taxon>
        <taxon>Gunneridae</taxon>
        <taxon>Pentapetalae</taxon>
        <taxon>asterids</taxon>
        <taxon>campanulids</taxon>
        <taxon>Asterales</taxon>
        <taxon>Asteraceae</taxon>
        <taxon>Asteroideae</taxon>
        <taxon>Heliantheae alliance</taxon>
        <taxon>Millerieae</taxon>
        <taxon>Smallanthus</taxon>
    </lineage>
</organism>
<accession>A0ACB9EXP5</accession>
<gene>
    <name evidence="1" type="ORF">L1987_53648</name>
</gene>
<reference evidence="1 2" key="2">
    <citation type="journal article" date="2022" name="Mol. Ecol. Resour.">
        <title>The genomes of chicory, endive, great burdock and yacon provide insights into Asteraceae paleo-polyploidization history and plant inulin production.</title>
        <authorList>
            <person name="Fan W."/>
            <person name="Wang S."/>
            <person name="Wang H."/>
            <person name="Wang A."/>
            <person name="Jiang F."/>
            <person name="Liu H."/>
            <person name="Zhao H."/>
            <person name="Xu D."/>
            <person name="Zhang Y."/>
        </authorList>
    </citation>
    <scope>NUCLEOTIDE SEQUENCE [LARGE SCALE GENOMIC DNA]</scope>
    <source>
        <strain evidence="2">cv. Yunnan</strain>
        <tissue evidence="1">Leaves</tissue>
    </source>
</reference>
<protein>
    <submittedName>
        <fullName evidence="1">Uncharacterized protein</fullName>
    </submittedName>
</protein>
<evidence type="ECO:0000313" key="2">
    <source>
        <dbReference type="Proteomes" id="UP001056120"/>
    </source>
</evidence>
<reference evidence="2" key="1">
    <citation type="journal article" date="2022" name="Mol. Ecol. Resour.">
        <title>The genomes of chicory, endive, great burdock and yacon provide insights into Asteraceae palaeo-polyploidization history and plant inulin production.</title>
        <authorList>
            <person name="Fan W."/>
            <person name="Wang S."/>
            <person name="Wang H."/>
            <person name="Wang A."/>
            <person name="Jiang F."/>
            <person name="Liu H."/>
            <person name="Zhao H."/>
            <person name="Xu D."/>
            <person name="Zhang Y."/>
        </authorList>
    </citation>
    <scope>NUCLEOTIDE SEQUENCE [LARGE SCALE GENOMIC DNA]</scope>
    <source>
        <strain evidence="2">cv. Yunnan</strain>
    </source>
</reference>
<proteinExistence type="predicted"/>
<comment type="caution">
    <text evidence="1">The sequence shown here is derived from an EMBL/GenBank/DDBJ whole genome shotgun (WGS) entry which is preliminary data.</text>
</comment>
<sequence>MKCLISLNSPELTKEFVLKQDTWNDHLSSAEVWDGQEMPYESVVKLRIEGLPIILRYENYYKEIAGTYGKVTEPVDFSWEVFDVSARTCMVLYDSGNLIDEEITIMWRNRVYQVWVREVDHTWPPELKEKEALVTEVGTGDAGPEGMDLEEDEFRPSAHAVPDSLGSPCTPRHIATGLSIGPGFVGPALDLGPSTCASSRKRPRVFRSPISIDSPNNQTFDTERGNWNLFPLFPDLNNPVLKDPSSSSNELNSDGFVGSGTNTVVPESQYLGNTVGIDKEVEDTIEVGTYIGIQVEDFADQVRVLIQGEGELNGLQ</sequence>